<dbReference type="EMBL" id="PZQS01000013">
    <property type="protein sequence ID" value="PVD19954.1"/>
    <property type="molecule type" value="Genomic_DNA"/>
</dbReference>
<keyword evidence="8" id="KW-1185">Reference proteome</keyword>
<feature type="compositionally biased region" description="Polar residues" evidence="5">
    <location>
        <begin position="45"/>
        <end position="55"/>
    </location>
</feature>
<evidence type="ECO:0000256" key="2">
    <source>
        <dbReference type="ARBA" id="ARBA00022692"/>
    </source>
</evidence>
<feature type="domain" description="Notch ligand N-terminal" evidence="6">
    <location>
        <begin position="92"/>
        <end position="134"/>
    </location>
</feature>
<dbReference type="Proteomes" id="UP000245119">
    <property type="component" value="Linkage Group LG13"/>
</dbReference>
<evidence type="ECO:0000313" key="7">
    <source>
        <dbReference type="EMBL" id="PVD19954.1"/>
    </source>
</evidence>
<dbReference type="GO" id="GO:0007219">
    <property type="term" value="P:Notch signaling pathway"/>
    <property type="evidence" value="ECO:0007669"/>
    <property type="project" value="InterPro"/>
</dbReference>
<accession>A0A2T7NFK6</accession>
<evidence type="ECO:0000256" key="3">
    <source>
        <dbReference type="ARBA" id="ARBA00022737"/>
    </source>
</evidence>
<sequence length="181" mass="19952">MSARIDHPVKISHVTASHLPFSSIFNIAHNNHVIPPPPYLPDDISVTQQTTNSPSAAARENPPASPMSTGSRWPSQTLSFAKLEVVQCAGRGVLSIKLLHFQNKRGRTYEGQCCDPTPLDSATCHDPCDYVMRLIVSGLGRANDHVFLFHRPLKYDSNDLHFERDGGDLTLTILLTAGLQR</sequence>
<evidence type="ECO:0000313" key="8">
    <source>
        <dbReference type="Proteomes" id="UP000245119"/>
    </source>
</evidence>
<evidence type="ECO:0000259" key="6">
    <source>
        <dbReference type="Pfam" id="PF07657"/>
    </source>
</evidence>
<organism evidence="7 8">
    <name type="scientific">Pomacea canaliculata</name>
    <name type="common">Golden apple snail</name>
    <dbReference type="NCBI Taxonomy" id="400727"/>
    <lineage>
        <taxon>Eukaryota</taxon>
        <taxon>Metazoa</taxon>
        <taxon>Spiralia</taxon>
        <taxon>Lophotrochozoa</taxon>
        <taxon>Mollusca</taxon>
        <taxon>Gastropoda</taxon>
        <taxon>Caenogastropoda</taxon>
        <taxon>Architaenioglossa</taxon>
        <taxon>Ampullarioidea</taxon>
        <taxon>Ampullariidae</taxon>
        <taxon>Pomacea</taxon>
    </lineage>
</organism>
<proteinExistence type="predicted"/>
<keyword evidence="2" id="KW-0812">Transmembrane</keyword>
<dbReference type="InterPro" id="IPR011651">
    <property type="entry name" value="Notch_ligand_N"/>
</dbReference>
<dbReference type="AlphaFoldDB" id="A0A2T7NFK6"/>
<feature type="region of interest" description="Disordered" evidence="5">
    <location>
        <begin position="38"/>
        <end position="73"/>
    </location>
</feature>
<name>A0A2T7NFK6_POMCA</name>
<keyword evidence="1" id="KW-0245">EGF-like domain</keyword>
<protein>
    <recommendedName>
        <fullName evidence="6">Notch ligand N-terminal domain-containing protein</fullName>
    </recommendedName>
</protein>
<dbReference type="GO" id="GO:0016020">
    <property type="term" value="C:membrane"/>
    <property type="evidence" value="ECO:0007669"/>
    <property type="project" value="UniProtKB-SubCell"/>
</dbReference>
<reference evidence="7 8" key="1">
    <citation type="submission" date="2018-04" db="EMBL/GenBank/DDBJ databases">
        <title>The genome of golden apple snail Pomacea canaliculata provides insight into stress tolerance and invasive adaptation.</title>
        <authorList>
            <person name="Liu C."/>
            <person name="Liu B."/>
            <person name="Ren Y."/>
            <person name="Zhang Y."/>
            <person name="Wang H."/>
            <person name="Li S."/>
            <person name="Jiang F."/>
            <person name="Yin L."/>
            <person name="Zhang G."/>
            <person name="Qian W."/>
            <person name="Fan W."/>
        </authorList>
    </citation>
    <scope>NUCLEOTIDE SEQUENCE [LARGE SCALE GENOMIC DNA]</scope>
    <source>
        <strain evidence="7">SZHN2017</strain>
        <tissue evidence="7">Muscle</tissue>
    </source>
</reference>
<gene>
    <name evidence="7" type="ORF">C0Q70_20448</name>
</gene>
<comment type="caution">
    <text evidence="7">The sequence shown here is derived from an EMBL/GenBank/DDBJ whole genome shotgun (WGS) entry which is preliminary data.</text>
</comment>
<dbReference type="Gene3D" id="2.60.40.3510">
    <property type="match status" value="1"/>
</dbReference>
<keyword evidence="4" id="KW-0472">Membrane</keyword>
<dbReference type="Pfam" id="PF07657">
    <property type="entry name" value="MNNL"/>
    <property type="match status" value="1"/>
</dbReference>
<keyword evidence="4" id="KW-1133">Transmembrane helix</keyword>
<evidence type="ECO:0000256" key="4">
    <source>
        <dbReference type="ARBA" id="ARBA00022989"/>
    </source>
</evidence>
<keyword evidence="3" id="KW-0677">Repeat</keyword>
<evidence type="ECO:0000256" key="5">
    <source>
        <dbReference type="SAM" id="MobiDB-lite"/>
    </source>
</evidence>
<evidence type="ECO:0000256" key="1">
    <source>
        <dbReference type="ARBA" id="ARBA00022536"/>
    </source>
</evidence>
<dbReference type="STRING" id="400727.A0A2T7NFK6"/>